<sequence>MDFEDSGIESDPKVNSDSIDTFNQNEPIISFSPERCRFDLGQQASSRKSSTSFPISVADLQLDEPAVSALYQSSNAKNCNSIANLQNSSTTGVPRNLSIHLNHNSLTQNDQQQQPPPSQPLFQKQAFPFLHQQHQPSISTFPTSAIVPGAVINTHSTATLNSTGSTSSANNSNNVNTVSSHFPSKGSTTNAPDCNSIPLMVNGAAISTSNTQSTLDLQKRLEKHIAQATAPVPVGLPTLSHTSSSLSTAKSNSAGSKHQNDSIISDNIPIPSSISSIATSKGGSGNGNQISFSPSEPSGSAPTHIFQTKLSSSSLWESDSSIDLWESKIAPKTGDGRIGDGFDLDDDIEKPTSSNVMEGLLDTPSRPIQVDVDHISATSLDACSVKNDNEYNSNNSGIAKLVLTTKTTSVNTSSSETSSNVNKSRKAATCKTNNNQSLRNNATNPSNATAGAATASSAAVAAASGSASSTFSSSTPSVITVGNSGFDIRKVSALLPPQRLAIPNKPNPQLQSSHLTNNSKTTGNTTSLSASGGSATTTNANSNNCSGTTVTFSASPFSSSNPCTTTTSVYDSSSLSTAVHKTSMSRTASVSETSCNNSSSNSMLPSGNGNAIKAGSNSNSSKLSSEKKPLVQWDSDESEEELSFFPPSKRGVITDNLSIDNMSLSGEEEDLHLTPPRPLTKKCPCDPRTWLERNDISNHHHGDSTHSISSRPCVIS</sequence>
<reference evidence="2 3" key="1">
    <citation type="submission" date="2024-08" db="EMBL/GenBank/DDBJ databases">
        <authorList>
            <person name="Cucini C."/>
            <person name="Frati F."/>
        </authorList>
    </citation>
    <scope>NUCLEOTIDE SEQUENCE [LARGE SCALE GENOMIC DNA]</scope>
</reference>
<proteinExistence type="predicted"/>
<organism evidence="2 3">
    <name type="scientific">Orchesella dallaii</name>
    <dbReference type="NCBI Taxonomy" id="48710"/>
    <lineage>
        <taxon>Eukaryota</taxon>
        <taxon>Metazoa</taxon>
        <taxon>Ecdysozoa</taxon>
        <taxon>Arthropoda</taxon>
        <taxon>Hexapoda</taxon>
        <taxon>Collembola</taxon>
        <taxon>Entomobryomorpha</taxon>
        <taxon>Entomobryoidea</taxon>
        <taxon>Orchesellidae</taxon>
        <taxon>Orchesellinae</taxon>
        <taxon>Orchesella</taxon>
    </lineage>
</organism>
<feature type="region of interest" description="Disordered" evidence="1">
    <location>
        <begin position="408"/>
        <end position="449"/>
    </location>
</feature>
<feature type="compositionally biased region" description="Low complexity" evidence="1">
    <location>
        <begin position="516"/>
        <end position="549"/>
    </location>
</feature>
<keyword evidence="3" id="KW-1185">Reference proteome</keyword>
<protein>
    <submittedName>
        <fullName evidence="2">Uncharacterized protein</fullName>
    </submittedName>
</protein>
<feature type="compositionally biased region" description="Low complexity" evidence="1">
    <location>
        <begin position="236"/>
        <end position="277"/>
    </location>
</feature>
<feature type="compositionally biased region" description="Polar residues" evidence="1">
    <location>
        <begin position="550"/>
        <end position="588"/>
    </location>
</feature>
<feature type="compositionally biased region" description="Low complexity" evidence="1">
    <location>
        <begin position="408"/>
        <end position="422"/>
    </location>
</feature>
<name>A0ABP1QE36_9HEXA</name>
<feature type="compositionally biased region" description="Polar residues" evidence="1">
    <location>
        <begin position="13"/>
        <end position="26"/>
    </location>
</feature>
<feature type="region of interest" description="Disordered" evidence="1">
    <location>
        <begin position="232"/>
        <end position="304"/>
    </location>
</feature>
<feature type="region of interest" description="Disordered" evidence="1">
    <location>
        <begin position="1"/>
        <end position="26"/>
    </location>
</feature>
<feature type="compositionally biased region" description="Low complexity" evidence="1">
    <location>
        <begin position="589"/>
        <end position="623"/>
    </location>
</feature>
<evidence type="ECO:0000313" key="2">
    <source>
        <dbReference type="EMBL" id="CAL8098964.1"/>
    </source>
</evidence>
<comment type="caution">
    <text evidence="2">The sequence shown here is derived from an EMBL/GenBank/DDBJ whole genome shotgun (WGS) entry which is preliminary data.</text>
</comment>
<evidence type="ECO:0000313" key="3">
    <source>
        <dbReference type="Proteomes" id="UP001642540"/>
    </source>
</evidence>
<feature type="region of interest" description="Disordered" evidence="1">
    <location>
        <begin position="499"/>
        <end position="650"/>
    </location>
</feature>
<feature type="compositionally biased region" description="Polar residues" evidence="1">
    <location>
        <begin position="430"/>
        <end position="441"/>
    </location>
</feature>
<feature type="region of interest" description="Disordered" evidence="1">
    <location>
        <begin position="697"/>
        <end position="716"/>
    </location>
</feature>
<gene>
    <name evidence="2" type="ORF">ODALV1_LOCUS10102</name>
</gene>
<feature type="compositionally biased region" description="Polar residues" evidence="1">
    <location>
        <begin position="287"/>
        <end position="304"/>
    </location>
</feature>
<dbReference type="Proteomes" id="UP001642540">
    <property type="component" value="Unassembled WGS sequence"/>
</dbReference>
<evidence type="ECO:0000256" key="1">
    <source>
        <dbReference type="SAM" id="MobiDB-lite"/>
    </source>
</evidence>
<accession>A0ABP1QE36</accession>
<dbReference type="EMBL" id="CAXLJM020000031">
    <property type="protein sequence ID" value="CAL8098964.1"/>
    <property type="molecule type" value="Genomic_DNA"/>
</dbReference>